<evidence type="ECO:0000256" key="1">
    <source>
        <dbReference type="SAM" id="MobiDB-lite"/>
    </source>
</evidence>
<feature type="non-terminal residue" evidence="2">
    <location>
        <position position="1"/>
    </location>
</feature>
<evidence type="ECO:0000313" key="2">
    <source>
        <dbReference type="EMBL" id="GFR45837.1"/>
    </source>
</evidence>
<dbReference type="Proteomes" id="UP001054857">
    <property type="component" value="Unassembled WGS sequence"/>
</dbReference>
<evidence type="ECO:0000313" key="3">
    <source>
        <dbReference type="Proteomes" id="UP001054857"/>
    </source>
</evidence>
<accession>A0AAD3DSJ5</accession>
<sequence>DYIVALAARGQPGRGQGGLPQQQAGGELPAPDPCLPRGELDRAALRLLGDWRGGALGAFALERPADLGRRERREERLQQHQRQQEAALADPSSPAAAGAAGTGGTQAVVPGSWGGAAAAGAGGAAGGAAGDGG</sequence>
<dbReference type="AlphaFoldDB" id="A0AAD3DSJ5"/>
<organism evidence="2 3">
    <name type="scientific">Astrephomene gubernaculifera</name>
    <dbReference type="NCBI Taxonomy" id="47775"/>
    <lineage>
        <taxon>Eukaryota</taxon>
        <taxon>Viridiplantae</taxon>
        <taxon>Chlorophyta</taxon>
        <taxon>core chlorophytes</taxon>
        <taxon>Chlorophyceae</taxon>
        <taxon>CS clade</taxon>
        <taxon>Chlamydomonadales</taxon>
        <taxon>Astrephomenaceae</taxon>
        <taxon>Astrephomene</taxon>
    </lineage>
</organism>
<protein>
    <submittedName>
        <fullName evidence="2">Uncharacterized protein</fullName>
    </submittedName>
</protein>
<feature type="region of interest" description="Disordered" evidence="1">
    <location>
        <begin position="63"/>
        <end position="133"/>
    </location>
</feature>
<reference evidence="2 3" key="1">
    <citation type="journal article" date="2021" name="Sci. Rep.">
        <title>Genome sequencing of the multicellular alga Astrephomene provides insights into convergent evolution of germ-soma differentiation.</title>
        <authorList>
            <person name="Yamashita S."/>
            <person name="Yamamoto K."/>
            <person name="Matsuzaki R."/>
            <person name="Suzuki S."/>
            <person name="Yamaguchi H."/>
            <person name="Hirooka S."/>
            <person name="Minakuchi Y."/>
            <person name="Miyagishima S."/>
            <person name="Kawachi M."/>
            <person name="Toyoda A."/>
            <person name="Nozaki H."/>
        </authorList>
    </citation>
    <scope>NUCLEOTIDE SEQUENCE [LARGE SCALE GENOMIC DNA]</scope>
    <source>
        <strain evidence="2 3">NIES-4017</strain>
    </source>
</reference>
<name>A0AAD3DSJ5_9CHLO</name>
<dbReference type="EMBL" id="BMAR01000011">
    <property type="protein sequence ID" value="GFR45837.1"/>
    <property type="molecule type" value="Genomic_DNA"/>
</dbReference>
<proteinExistence type="predicted"/>
<feature type="region of interest" description="Disordered" evidence="1">
    <location>
        <begin position="9"/>
        <end position="35"/>
    </location>
</feature>
<keyword evidence="3" id="KW-1185">Reference proteome</keyword>
<feature type="compositionally biased region" description="Low complexity" evidence="1">
    <location>
        <begin position="80"/>
        <end position="119"/>
    </location>
</feature>
<feature type="compositionally biased region" description="Basic and acidic residues" evidence="1">
    <location>
        <begin position="63"/>
        <end position="78"/>
    </location>
</feature>
<feature type="non-terminal residue" evidence="2">
    <location>
        <position position="133"/>
    </location>
</feature>
<comment type="caution">
    <text evidence="2">The sequence shown here is derived from an EMBL/GenBank/DDBJ whole genome shotgun (WGS) entry which is preliminary data.</text>
</comment>
<feature type="compositionally biased region" description="Gly residues" evidence="1">
    <location>
        <begin position="120"/>
        <end position="133"/>
    </location>
</feature>
<gene>
    <name evidence="2" type="ORF">Agub_g7202</name>
</gene>